<evidence type="ECO:0000259" key="2">
    <source>
        <dbReference type="PROSITE" id="PS50837"/>
    </source>
</evidence>
<sequence length="563" mass="63759">TDKTIKDFEGQFEDIKGAFQTLTTEDIHAAVIKIRSIQLELLDEVQDLHVQVNLNDMIYPRGANFDPKKACLPDTREHALHVLQKFASGLALHDHQMKGNSSNSSVLWIKGAAGTGKSFIAHRLVQLWQPRGKMGSSFFFNYRIQKDAPPHSLIPKISQDLASAYPAWQSALNTIVARNRSVRFETSISQQFETLLLQPSLAVYIPFSILFVIDGLDEAGDRHERSELLEVLSTRLQELPAIFRIIIFSRPEPDIVEAFSDHPHHIPLDMTTLCSKDDNDIVKLVKHKLKRLKDNPKNASWLDEEALSRLVLKSGGLMVFASTACDFITFTSPSGTPEDRLKQVLELDQVPGMDTLYLAILQTNVGGEAQALEHFHAVLGRMVCLKDPLPYDAYLALDPRGLYKKAMQINLPFMASLLHGVHDHAELISPIHKSFTDLLIDERRSSKYHVIESDHHRPLLEGCLHEMAKNLRFNVCGAETSDDAYLDEQHQNISAQFKYACQYWAVHLSHTAYDSEIATQIRLFLEQKLLYWLEVLNCIRYSGSIPALVAHVIRWSQVNLSFL</sequence>
<dbReference type="PANTHER" id="PTHR10039">
    <property type="entry name" value="AMELOGENIN"/>
    <property type="match status" value="1"/>
</dbReference>
<organism evidence="3 4">
    <name type="scientific">Sistotremastrum niveocremeum HHB9708</name>
    <dbReference type="NCBI Taxonomy" id="1314777"/>
    <lineage>
        <taxon>Eukaryota</taxon>
        <taxon>Fungi</taxon>
        <taxon>Dikarya</taxon>
        <taxon>Basidiomycota</taxon>
        <taxon>Agaricomycotina</taxon>
        <taxon>Agaricomycetes</taxon>
        <taxon>Sistotremastrales</taxon>
        <taxon>Sistotremastraceae</taxon>
        <taxon>Sertulicium</taxon>
        <taxon>Sertulicium niveocremeum</taxon>
    </lineage>
</organism>
<dbReference type="InterPro" id="IPR027417">
    <property type="entry name" value="P-loop_NTPase"/>
</dbReference>
<dbReference type="EMBL" id="KV419404">
    <property type="protein sequence ID" value="KZS94299.1"/>
    <property type="molecule type" value="Genomic_DNA"/>
</dbReference>
<feature type="non-terminal residue" evidence="3">
    <location>
        <position position="1"/>
    </location>
</feature>
<keyword evidence="1" id="KW-0677">Repeat</keyword>
<dbReference type="InterPro" id="IPR007111">
    <property type="entry name" value="NACHT_NTPase"/>
</dbReference>
<dbReference type="AlphaFoldDB" id="A0A164VMY4"/>
<dbReference type="Proteomes" id="UP000076722">
    <property type="component" value="Unassembled WGS sequence"/>
</dbReference>
<evidence type="ECO:0000256" key="1">
    <source>
        <dbReference type="ARBA" id="ARBA00022737"/>
    </source>
</evidence>
<dbReference type="OrthoDB" id="163438at2759"/>
<evidence type="ECO:0000313" key="4">
    <source>
        <dbReference type="Proteomes" id="UP000076722"/>
    </source>
</evidence>
<dbReference type="PANTHER" id="PTHR10039:SF15">
    <property type="entry name" value="NACHT DOMAIN-CONTAINING PROTEIN"/>
    <property type="match status" value="1"/>
</dbReference>
<accession>A0A164VMY4</accession>
<gene>
    <name evidence="3" type="ORF">SISNIDRAFT_484538</name>
</gene>
<keyword evidence="4" id="KW-1185">Reference proteome</keyword>
<reference evidence="3 4" key="1">
    <citation type="journal article" date="2016" name="Mol. Biol. Evol.">
        <title>Comparative Genomics of Early-Diverging Mushroom-Forming Fungi Provides Insights into the Origins of Lignocellulose Decay Capabilities.</title>
        <authorList>
            <person name="Nagy L.G."/>
            <person name="Riley R."/>
            <person name="Tritt A."/>
            <person name="Adam C."/>
            <person name="Daum C."/>
            <person name="Floudas D."/>
            <person name="Sun H."/>
            <person name="Yadav J.S."/>
            <person name="Pangilinan J."/>
            <person name="Larsson K.H."/>
            <person name="Matsuura K."/>
            <person name="Barry K."/>
            <person name="Labutti K."/>
            <person name="Kuo R."/>
            <person name="Ohm R.A."/>
            <person name="Bhattacharya S.S."/>
            <person name="Shirouzu T."/>
            <person name="Yoshinaga Y."/>
            <person name="Martin F.M."/>
            <person name="Grigoriev I.V."/>
            <person name="Hibbett D.S."/>
        </authorList>
    </citation>
    <scope>NUCLEOTIDE SEQUENCE [LARGE SCALE GENOMIC DNA]</scope>
    <source>
        <strain evidence="3 4">HHB9708</strain>
    </source>
</reference>
<protein>
    <recommendedName>
        <fullName evidence="2">NACHT domain-containing protein</fullName>
    </recommendedName>
</protein>
<dbReference type="PROSITE" id="PS50837">
    <property type="entry name" value="NACHT"/>
    <property type="match status" value="1"/>
</dbReference>
<dbReference type="InterPro" id="IPR056884">
    <property type="entry name" value="NPHP3-like_N"/>
</dbReference>
<dbReference type="Gene3D" id="3.40.50.300">
    <property type="entry name" value="P-loop containing nucleotide triphosphate hydrolases"/>
    <property type="match status" value="1"/>
</dbReference>
<dbReference type="Pfam" id="PF24883">
    <property type="entry name" value="NPHP3_N"/>
    <property type="match status" value="1"/>
</dbReference>
<name>A0A164VMY4_9AGAM</name>
<evidence type="ECO:0000313" key="3">
    <source>
        <dbReference type="EMBL" id="KZS94299.1"/>
    </source>
</evidence>
<dbReference type="SUPFAM" id="SSF52540">
    <property type="entry name" value="P-loop containing nucleoside triphosphate hydrolases"/>
    <property type="match status" value="1"/>
</dbReference>
<feature type="domain" description="NACHT" evidence="2">
    <location>
        <begin position="105"/>
        <end position="251"/>
    </location>
</feature>
<proteinExistence type="predicted"/>